<gene>
    <name evidence="6" type="ORF">Ga0061079_101230</name>
</gene>
<dbReference type="GO" id="GO:0004252">
    <property type="term" value="F:serine-type endopeptidase activity"/>
    <property type="evidence" value="ECO:0007669"/>
    <property type="project" value="TreeGrafter"/>
</dbReference>
<keyword evidence="4" id="KW-0378">Hydrolase</keyword>
<comment type="similarity">
    <text evidence="1">Belongs to the peptidase S9C family.</text>
</comment>
<dbReference type="InterPro" id="IPR001375">
    <property type="entry name" value="Peptidase_S9_cat"/>
</dbReference>
<dbReference type="Gene3D" id="2.120.10.30">
    <property type="entry name" value="TolB, C-terminal domain"/>
    <property type="match status" value="2"/>
</dbReference>
<dbReference type="RefSeq" id="WP_245630713.1">
    <property type="nucleotide sequence ID" value="NZ_FCOR01000001.1"/>
</dbReference>
<keyword evidence="2" id="KW-0645">Protease</keyword>
<evidence type="ECO:0000256" key="3">
    <source>
        <dbReference type="ARBA" id="ARBA00022729"/>
    </source>
</evidence>
<dbReference type="InterPro" id="IPR011042">
    <property type="entry name" value="6-blade_b-propeller_TolB-like"/>
</dbReference>
<dbReference type="Gene3D" id="3.40.50.1820">
    <property type="entry name" value="alpha/beta hydrolase"/>
    <property type="match status" value="1"/>
</dbReference>
<dbReference type="STRING" id="1586267.GCA_001418685_00231"/>
<protein>
    <submittedName>
        <fullName evidence="6">Dipeptidyl aminopeptidase/acylaminoacyl peptidase</fullName>
    </submittedName>
</protein>
<dbReference type="Proteomes" id="UP000182761">
    <property type="component" value="Unassembled WGS sequence"/>
</dbReference>
<dbReference type="Pfam" id="PF00326">
    <property type="entry name" value="Peptidase_S9"/>
    <property type="match status" value="1"/>
</dbReference>
<keyword evidence="6" id="KW-0031">Aminopeptidase</keyword>
<dbReference type="GO" id="GO:0004177">
    <property type="term" value="F:aminopeptidase activity"/>
    <property type="evidence" value="ECO:0007669"/>
    <property type="project" value="UniProtKB-KW"/>
</dbReference>
<dbReference type="SUPFAM" id="SSF53474">
    <property type="entry name" value="alpha/beta-Hydrolases"/>
    <property type="match status" value="1"/>
</dbReference>
<dbReference type="GO" id="GO:0006508">
    <property type="term" value="P:proteolysis"/>
    <property type="evidence" value="ECO:0007669"/>
    <property type="project" value="UniProtKB-KW"/>
</dbReference>
<evidence type="ECO:0000256" key="1">
    <source>
        <dbReference type="ARBA" id="ARBA00010040"/>
    </source>
</evidence>
<evidence type="ECO:0000256" key="2">
    <source>
        <dbReference type="ARBA" id="ARBA00022670"/>
    </source>
</evidence>
<sequence length="655" mass="75679">MMRKSNLLVSILIGIFTMAQQQNLTPELLWSLGRVSIDAVNDNGDIIYGVQQYNVEENNSTRNLYLLSLNGQVNRLTQSKDKERALSFQSNDVFVYSVGKDIYSYNLKSKKTEKINKENEILSGLLYSNNYNYFVISKPVKLEKVLGTDLYPKLDKSEVKVYDHLMYRHWDTWKDGNFQHIFIGNSDGTLVDINDEKYNSEAYSFSPDSKLLVYQSKKLFGTQDAVSTNTDIYLYDLFSQQTQNITAENKGYDTNPKFSPKGGMLAWLSMKTDGYESDKNDIKIYDFKTQKTMNLTSDWDNTVIDYVWSKEGKKIYFLAGINATKQFFELDINTKKIRQITKGRHDYVGINLAGDFLIGERQDMNHASEIYKVAIKTGKETKLTTVNDEIYHKIKSCKVEERWIDTTDGKKMLVWVIFPPDFDKNKKYPTLLYCQGGPQSTVSQFYSFRWNFQLMASNGYIVVAPNRRGLPSFGVKWNEEISGDWGGQPMKDYLSAIDEVSKEPYVDKNRLGAVGASYGGYSVYYLAGIHHKRFKTFISHCGVFDLESMYGSTEEIFFPNYDIGGAYWENPQPKAYQEFNPIKLIANWDTPILIIHGGRDYRVPYTQGLEAFQAAQLKGIKSRLLYFPEESHWVQQPQNGIIWQKEFFKWLKETL</sequence>
<reference evidence="6 7" key="1">
    <citation type="submission" date="2016-01" db="EMBL/GenBank/DDBJ databases">
        <authorList>
            <person name="McClelland M."/>
            <person name="Jain A."/>
            <person name="Saraogi P."/>
            <person name="Mendelson R."/>
            <person name="Westerman R."/>
            <person name="SanMiguel P."/>
            <person name="Csonka L."/>
        </authorList>
    </citation>
    <scope>NUCLEOTIDE SEQUENCE [LARGE SCALE GENOMIC DNA]</scope>
    <source>
        <strain evidence="6 7">R-53146</strain>
    </source>
</reference>
<dbReference type="FunFam" id="3.40.50.1820:FF:000028">
    <property type="entry name" value="S9 family peptidase"/>
    <property type="match status" value="1"/>
</dbReference>
<proteinExistence type="inferred from homology"/>
<evidence type="ECO:0000313" key="7">
    <source>
        <dbReference type="Proteomes" id="UP000182761"/>
    </source>
</evidence>
<organism evidence="6 7">
    <name type="scientific">Apibacter mensalis</name>
    <dbReference type="NCBI Taxonomy" id="1586267"/>
    <lineage>
        <taxon>Bacteria</taxon>
        <taxon>Pseudomonadati</taxon>
        <taxon>Bacteroidota</taxon>
        <taxon>Flavobacteriia</taxon>
        <taxon>Flavobacteriales</taxon>
        <taxon>Weeksellaceae</taxon>
        <taxon>Apibacter</taxon>
    </lineage>
</organism>
<evidence type="ECO:0000259" key="5">
    <source>
        <dbReference type="Pfam" id="PF00326"/>
    </source>
</evidence>
<name>A0A0X3AM47_9FLAO</name>
<feature type="domain" description="Peptidase S9 prolyl oligopeptidase catalytic" evidence="5">
    <location>
        <begin position="447"/>
        <end position="655"/>
    </location>
</feature>
<dbReference type="PANTHER" id="PTHR42776">
    <property type="entry name" value="SERINE PEPTIDASE S9 FAMILY MEMBER"/>
    <property type="match status" value="1"/>
</dbReference>
<keyword evidence="3" id="KW-0732">Signal</keyword>
<evidence type="ECO:0000256" key="4">
    <source>
        <dbReference type="ARBA" id="ARBA00022801"/>
    </source>
</evidence>
<evidence type="ECO:0000313" key="6">
    <source>
        <dbReference type="EMBL" id="CVK15416.1"/>
    </source>
</evidence>
<dbReference type="InterPro" id="IPR029058">
    <property type="entry name" value="AB_hydrolase_fold"/>
</dbReference>
<dbReference type="SUPFAM" id="SSF82171">
    <property type="entry name" value="DPP6 N-terminal domain-like"/>
    <property type="match status" value="1"/>
</dbReference>
<dbReference type="EMBL" id="FCOR01000001">
    <property type="protein sequence ID" value="CVK15416.1"/>
    <property type="molecule type" value="Genomic_DNA"/>
</dbReference>
<keyword evidence="7" id="KW-1185">Reference proteome</keyword>
<dbReference type="PANTHER" id="PTHR42776:SF13">
    <property type="entry name" value="DIPEPTIDYL-PEPTIDASE 5"/>
    <property type="match status" value="1"/>
</dbReference>
<dbReference type="AlphaFoldDB" id="A0A0X3AM47"/>
<accession>A0A0X3AM47</accession>